<dbReference type="InterPro" id="IPR025636">
    <property type="entry name" value="DUF4294"/>
</dbReference>
<reference evidence="1" key="2">
    <citation type="journal article" date="2012" name="Environ. Microbiol.">
        <title>Genomic content of uncultured Bacteroidetes from contrasting oceanic provinces in the North Atlantic Ocean.</title>
        <authorList>
            <person name="Gomez-Pereira P.R."/>
            <person name="Schuler M."/>
            <person name="Fuchs B.M."/>
            <person name="Bennke C."/>
            <person name="Teeling H."/>
            <person name="Waldmann J."/>
            <person name="Richter M."/>
            <person name="Barbe V."/>
            <person name="Bataille E."/>
            <person name="Glockner F.O."/>
            <person name="Amann R."/>
        </authorList>
    </citation>
    <scope>NUCLEOTIDE SEQUENCE</scope>
</reference>
<evidence type="ECO:0008006" key="2">
    <source>
        <dbReference type="Google" id="ProtNLM"/>
    </source>
</evidence>
<dbReference type="Pfam" id="PF14127">
    <property type="entry name" value="DUF4294"/>
    <property type="match status" value="1"/>
</dbReference>
<reference evidence="1" key="1">
    <citation type="submission" date="2010-04" db="EMBL/GenBank/DDBJ databases">
        <authorList>
            <person name="Genoscope - CEA"/>
        </authorList>
    </citation>
    <scope>NUCLEOTIDE SEQUENCE</scope>
</reference>
<name>F4MLE4_9FLAO</name>
<sequence>MKKLLNIYIILFSVLTFSQKRDVDSLPQNTDEYILVKPGDSVVIQLNEITLLPRPKFNSKKDIRYYLWFKKKVYKAYPLAKLASERLDTLNARLDKIDSRRKRAKYIKLVQHYIEGEFTDQIKKMTTTEGRILLKLIHRQSGETAYNNIKGLRSGWKAFWYNTTANVFKLSLKIEYHPESVNEDFLIENALQRAFQSGKLQIQESKLNFDFIKIITARKAIINVDEYKLMLDKMREKWNKRNKQKRRGK</sequence>
<dbReference type="EMBL" id="FQ032801">
    <property type="protein sequence ID" value="CBL80505.1"/>
    <property type="molecule type" value="Genomic_DNA"/>
</dbReference>
<accession>F4MLE4</accession>
<protein>
    <recommendedName>
        <fullName evidence="2">DUF4294 domain-containing protein</fullName>
    </recommendedName>
</protein>
<proteinExistence type="predicted"/>
<dbReference type="AlphaFoldDB" id="F4MLE4"/>
<gene>
    <name evidence="1" type="ORF">S3_843_0015</name>
</gene>
<organism evidence="1">
    <name type="scientific">uncultured Polaribacter sp</name>
    <dbReference type="NCBI Taxonomy" id="174711"/>
    <lineage>
        <taxon>Bacteria</taxon>
        <taxon>Pseudomonadati</taxon>
        <taxon>Bacteroidota</taxon>
        <taxon>Flavobacteriia</taxon>
        <taxon>Flavobacteriales</taxon>
        <taxon>Flavobacteriaceae</taxon>
        <taxon>environmental samples</taxon>
    </lineage>
</organism>
<evidence type="ECO:0000313" key="1">
    <source>
        <dbReference type="EMBL" id="CBL80505.1"/>
    </source>
</evidence>